<organism evidence="3 4">
    <name type="scientific">Parascedosporium putredinis</name>
    <dbReference type="NCBI Taxonomy" id="1442378"/>
    <lineage>
        <taxon>Eukaryota</taxon>
        <taxon>Fungi</taxon>
        <taxon>Dikarya</taxon>
        <taxon>Ascomycota</taxon>
        <taxon>Pezizomycotina</taxon>
        <taxon>Sordariomycetes</taxon>
        <taxon>Hypocreomycetidae</taxon>
        <taxon>Microascales</taxon>
        <taxon>Microascaceae</taxon>
        <taxon>Parascedosporium</taxon>
    </lineage>
</organism>
<gene>
    <name evidence="3" type="ORF">PPNO1_LOCUS310</name>
</gene>
<feature type="transmembrane region" description="Helical" evidence="2">
    <location>
        <begin position="18"/>
        <end position="38"/>
    </location>
</feature>
<evidence type="ECO:0000313" key="4">
    <source>
        <dbReference type="Proteomes" id="UP000838763"/>
    </source>
</evidence>
<keyword evidence="2" id="KW-1133">Transmembrane helix</keyword>
<evidence type="ECO:0000313" key="3">
    <source>
        <dbReference type="EMBL" id="CAI4210509.1"/>
    </source>
</evidence>
<proteinExistence type="predicted"/>
<sequence length="387" mass="43104">MPAAARSESNKGLSTESVLVICLGVSTIVFLALGLVLVEIRGHPRAASPWSIRSARQWGQAWRNTDDYRGEERESLVYNNTMQQMQMPQAPRLGYLRDGLFLPTAATMSGAADRSQDPHYQARPAWLPISPPHHYFSSPNLPRDLYQQGQPQPYPRRKPHPLPPAYLYRRGPKPYPPFNCTKVSLRSRRKGQQIPDQDSRKAEKCRRAYVRTHSPGRTNGDNTPASGGQEHTSLPRVPTMPPKAASHRSVRSRDSASTYSYNPSSIQSTPRRTEAGGPRTGLPTTPARSDPEVYTSTPFARPISSPRSMVRLRVPPKLSDPSLQTQHARVASWPPRLDQSKVNITPTHPPQPHSPLWSHPVDPALRHSLRKRALSESSVAMHGVMPG</sequence>
<feature type="compositionally biased region" description="Polar residues" evidence="1">
    <location>
        <begin position="255"/>
        <end position="270"/>
    </location>
</feature>
<feature type="compositionally biased region" description="Polar residues" evidence="1">
    <location>
        <begin position="215"/>
        <end position="232"/>
    </location>
</feature>
<dbReference type="EMBL" id="CALLCH030000001">
    <property type="protein sequence ID" value="CAI4210509.1"/>
    <property type="molecule type" value="Genomic_DNA"/>
</dbReference>
<protein>
    <submittedName>
        <fullName evidence="3">Uncharacterized protein</fullName>
    </submittedName>
</protein>
<feature type="compositionally biased region" description="Basic and acidic residues" evidence="1">
    <location>
        <begin position="197"/>
        <end position="206"/>
    </location>
</feature>
<comment type="caution">
    <text evidence="3">The sequence shown here is derived from an EMBL/GenBank/DDBJ whole genome shotgun (WGS) entry which is preliminary data.</text>
</comment>
<accession>A0A9P1GUH2</accession>
<name>A0A9P1GUH2_9PEZI</name>
<keyword evidence="4" id="KW-1185">Reference proteome</keyword>
<feature type="region of interest" description="Disordered" evidence="1">
    <location>
        <begin position="131"/>
        <end position="304"/>
    </location>
</feature>
<evidence type="ECO:0000256" key="2">
    <source>
        <dbReference type="SAM" id="Phobius"/>
    </source>
</evidence>
<dbReference type="Proteomes" id="UP000838763">
    <property type="component" value="Unassembled WGS sequence"/>
</dbReference>
<keyword evidence="2" id="KW-0812">Transmembrane</keyword>
<keyword evidence="2" id="KW-0472">Membrane</keyword>
<evidence type="ECO:0000256" key="1">
    <source>
        <dbReference type="SAM" id="MobiDB-lite"/>
    </source>
</evidence>
<dbReference type="AlphaFoldDB" id="A0A9P1GUH2"/>
<reference evidence="3" key="1">
    <citation type="submission" date="2022-11" db="EMBL/GenBank/DDBJ databases">
        <authorList>
            <person name="Scott C."/>
            <person name="Bruce N."/>
        </authorList>
    </citation>
    <scope>NUCLEOTIDE SEQUENCE</scope>
</reference>